<dbReference type="InterPro" id="IPR000504">
    <property type="entry name" value="RRM_dom"/>
</dbReference>
<organism evidence="6 7">
    <name type="scientific">Cladosporium halotolerans</name>
    <dbReference type="NCBI Taxonomy" id="1052096"/>
    <lineage>
        <taxon>Eukaryota</taxon>
        <taxon>Fungi</taxon>
        <taxon>Dikarya</taxon>
        <taxon>Ascomycota</taxon>
        <taxon>Pezizomycotina</taxon>
        <taxon>Dothideomycetes</taxon>
        <taxon>Dothideomycetidae</taxon>
        <taxon>Cladosporiales</taxon>
        <taxon>Cladosporiaceae</taxon>
        <taxon>Cladosporium</taxon>
    </lineage>
</organism>
<dbReference type="Proteomes" id="UP000803884">
    <property type="component" value="Unassembled WGS sequence"/>
</dbReference>
<feature type="compositionally biased region" description="Polar residues" evidence="4">
    <location>
        <begin position="564"/>
        <end position="573"/>
    </location>
</feature>
<dbReference type="InterPro" id="IPR012677">
    <property type="entry name" value="Nucleotide-bd_a/b_plait_sf"/>
</dbReference>
<dbReference type="SMART" id="SM00360">
    <property type="entry name" value="RRM"/>
    <property type="match status" value="2"/>
</dbReference>
<keyword evidence="7" id="KW-1185">Reference proteome</keyword>
<dbReference type="Gene3D" id="3.30.70.330">
    <property type="match status" value="1"/>
</dbReference>
<feature type="compositionally biased region" description="Low complexity" evidence="4">
    <location>
        <begin position="300"/>
        <end position="313"/>
    </location>
</feature>
<reference evidence="6 7" key="1">
    <citation type="journal article" date="2020" name="Microbiol. Resour. Announc.">
        <title>Draft Genome Sequence of a Cladosporium Species Isolated from the Mesophotic Ascidian Didemnum maculosum.</title>
        <authorList>
            <person name="Gioti A."/>
            <person name="Siaperas R."/>
            <person name="Nikolaivits E."/>
            <person name="Le Goff G."/>
            <person name="Ouazzani J."/>
            <person name="Kotoulas G."/>
            <person name="Topakas E."/>
        </authorList>
    </citation>
    <scope>NUCLEOTIDE SEQUENCE [LARGE SCALE GENOMIC DNA]</scope>
    <source>
        <strain evidence="6 7">TM138-S3</strain>
    </source>
</reference>
<feature type="compositionally biased region" description="Polar residues" evidence="4">
    <location>
        <begin position="15"/>
        <end position="24"/>
    </location>
</feature>
<feature type="region of interest" description="Disordered" evidence="4">
    <location>
        <begin position="550"/>
        <end position="573"/>
    </location>
</feature>
<dbReference type="Pfam" id="PF00076">
    <property type="entry name" value="RRM_1"/>
    <property type="match status" value="1"/>
</dbReference>
<feature type="domain" description="RRM" evidence="5">
    <location>
        <begin position="367"/>
        <end position="444"/>
    </location>
</feature>
<evidence type="ECO:0000256" key="1">
    <source>
        <dbReference type="ARBA" id="ARBA00022553"/>
    </source>
</evidence>
<feature type="compositionally biased region" description="Polar residues" evidence="4">
    <location>
        <begin position="196"/>
        <end position="205"/>
    </location>
</feature>
<dbReference type="EMBL" id="JAAQHG020000015">
    <property type="protein sequence ID" value="KAL1586235.1"/>
    <property type="molecule type" value="Genomic_DNA"/>
</dbReference>
<dbReference type="PROSITE" id="PS50102">
    <property type="entry name" value="RRM"/>
    <property type="match status" value="1"/>
</dbReference>
<keyword evidence="2 3" id="KW-0694">RNA-binding</keyword>
<feature type="region of interest" description="Disordered" evidence="4">
    <location>
        <begin position="172"/>
        <end position="263"/>
    </location>
</feature>
<dbReference type="FunFam" id="3.30.70.330:FF:000089">
    <property type="entry name" value="RNA binding protein"/>
    <property type="match status" value="1"/>
</dbReference>
<dbReference type="RefSeq" id="XP_069229340.1">
    <property type="nucleotide sequence ID" value="XM_069374000.1"/>
</dbReference>
<feature type="region of interest" description="Disordered" evidence="4">
    <location>
        <begin position="1"/>
        <end position="74"/>
    </location>
</feature>
<dbReference type="SUPFAM" id="SSF54928">
    <property type="entry name" value="RNA-binding domain, RBD"/>
    <property type="match status" value="2"/>
</dbReference>
<evidence type="ECO:0000256" key="2">
    <source>
        <dbReference type="ARBA" id="ARBA00022884"/>
    </source>
</evidence>
<comment type="caution">
    <text evidence="6">The sequence shown here is derived from an EMBL/GenBank/DDBJ whole genome shotgun (WGS) entry which is preliminary data.</text>
</comment>
<name>A0AB34KRR5_9PEZI</name>
<protein>
    <recommendedName>
        <fullName evidence="5">RRM domain-containing protein</fullName>
    </recommendedName>
</protein>
<dbReference type="CDD" id="cd12245">
    <property type="entry name" value="RRM_scw1_like"/>
    <property type="match status" value="1"/>
</dbReference>
<evidence type="ECO:0000256" key="4">
    <source>
        <dbReference type="SAM" id="MobiDB-lite"/>
    </source>
</evidence>
<evidence type="ECO:0000313" key="7">
    <source>
        <dbReference type="Proteomes" id="UP000803884"/>
    </source>
</evidence>
<accession>A0AB34KRR5</accession>
<feature type="compositionally biased region" description="Basic and acidic residues" evidence="4">
    <location>
        <begin position="45"/>
        <end position="55"/>
    </location>
</feature>
<evidence type="ECO:0000256" key="3">
    <source>
        <dbReference type="PROSITE-ProRule" id="PRU00176"/>
    </source>
</evidence>
<keyword evidence="1" id="KW-0597">Phosphoprotein</keyword>
<feature type="region of interest" description="Disordered" evidence="4">
    <location>
        <begin position="300"/>
        <end position="339"/>
    </location>
</feature>
<dbReference type="AlphaFoldDB" id="A0AB34KRR5"/>
<evidence type="ECO:0000313" key="6">
    <source>
        <dbReference type="EMBL" id="KAL1586235.1"/>
    </source>
</evidence>
<feature type="compositionally biased region" description="Polar residues" evidence="4">
    <location>
        <begin position="314"/>
        <end position="339"/>
    </location>
</feature>
<dbReference type="CDD" id="cd00590">
    <property type="entry name" value="RRM_SF"/>
    <property type="match status" value="1"/>
</dbReference>
<dbReference type="PANTHER" id="PTHR10501">
    <property type="entry name" value="U1 SMALL NUCLEAR RIBONUCLEOPROTEIN A/U2 SMALL NUCLEAR RIBONUCLEOPROTEIN B"/>
    <property type="match status" value="1"/>
</dbReference>
<dbReference type="GO" id="GO:0003723">
    <property type="term" value="F:RNA binding"/>
    <property type="evidence" value="ECO:0007669"/>
    <property type="project" value="UniProtKB-UniRule"/>
</dbReference>
<evidence type="ECO:0000259" key="5">
    <source>
        <dbReference type="PROSITE" id="PS50102"/>
    </source>
</evidence>
<feature type="compositionally biased region" description="Low complexity" evidence="4">
    <location>
        <begin position="177"/>
        <end position="188"/>
    </location>
</feature>
<dbReference type="InterPro" id="IPR035979">
    <property type="entry name" value="RBD_domain_sf"/>
</dbReference>
<gene>
    <name evidence="6" type="ORF">WHR41_05395</name>
</gene>
<dbReference type="GeneID" id="96006838"/>
<proteinExistence type="predicted"/>
<feature type="compositionally biased region" description="Polar residues" evidence="4">
    <location>
        <begin position="228"/>
        <end position="241"/>
    </location>
</feature>
<sequence length="573" mass="61219">MLQDKSFGSGGSVSPPMTSYTSDRASAGPGRSLFPSQSFAFPAPNDRHHSDRSLDSHPPPLTASNSDPSAFTGDVRPMPTIIIRKLPRSISNDALKSMLLFAEDLISTEIVRSPYQEDYQFATAVARFRTSAGAHEAQAKLNGKSSTKEAKMIVEVQAPGIFERRATIDSIIPRQESGSTSSASSHGAPPLGRSRYGSTFQSTDKISPPLPTPSSVGSGSDFPASDPNHIQNLFSPTSPLTNGFDRNRVSGKSVINNDDADDETGELLKDPLAYAKSGQQLRRSSHAQVPVSRFGSLSLSTGTNGSSNGFMSSASNHLTTPRGSQTLQAPRSPTNITNMNANNPYSMNLARPQYPPINPADQNPPCNTLYVGNLPIETSEDELKTIFSRARGYKRLCFRTKQNGPMCFVEFEDTTFASQALSDLYGYPLHNSVKGGIRLSFSKNPLGVRSGQSNGVNTNGAYSHHPSMSGAGYHNHSNGNGAASNFTAVSGPPPGFSTPPGLYTNNNVRPAAESQTNGAMMFNDPFGMPGASIQQNFSEQFGPRNLSGGLPPNMSGKYGRDSRGSISNYMLGR</sequence>